<feature type="transmembrane region" description="Helical" evidence="7">
    <location>
        <begin position="320"/>
        <end position="340"/>
    </location>
</feature>
<evidence type="ECO:0000256" key="7">
    <source>
        <dbReference type="SAM" id="Phobius"/>
    </source>
</evidence>
<evidence type="ECO:0000256" key="6">
    <source>
        <dbReference type="ARBA" id="ARBA00023136"/>
    </source>
</evidence>
<dbReference type="EMBL" id="WCLE01000008">
    <property type="protein sequence ID" value="KAB5315416.1"/>
    <property type="molecule type" value="Genomic_DNA"/>
</dbReference>
<accession>A0A7J5LEV4</accession>
<dbReference type="Proteomes" id="UP000467334">
    <property type="component" value="Unassembled WGS sequence"/>
</dbReference>
<feature type="transmembrane region" description="Helical" evidence="7">
    <location>
        <begin position="416"/>
        <end position="436"/>
    </location>
</feature>
<dbReference type="PANTHER" id="PTHR30250:SF10">
    <property type="entry name" value="LIPOPOLYSACCHARIDE BIOSYNTHESIS PROTEIN WZXC"/>
    <property type="match status" value="1"/>
</dbReference>
<name>A0A7J5LEV4_BACSE</name>
<evidence type="ECO:0000313" key="8">
    <source>
        <dbReference type="EMBL" id="KAB5315416.1"/>
    </source>
</evidence>
<dbReference type="AlphaFoldDB" id="A0A7J5LEV4"/>
<evidence type="ECO:0000256" key="1">
    <source>
        <dbReference type="ARBA" id="ARBA00004651"/>
    </source>
</evidence>
<evidence type="ECO:0000256" key="4">
    <source>
        <dbReference type="ARBA" id="ARBA00022692"/>
    </source>
</evidence>
<evidence type="ECO:0000313" key="9">
    <source>
        <dbReference type="Proteomes" id="UP000467334"/>
    </source>
</evidence>
<dbReference type="Pfam" id="PF13440">
    <property type="entry name" value="Polysacc_synt_3"/>
    <property type="match status" value="1"/>
</dbReference>
<gene>
    <name evidence="8" type="ORF">F9958_05730</name>
</gene>
<dbReference type="CDD" id="cd13127">
    <property type="entry name" value="MATE_tuaB_like"/>
    <property type="match status" value="1"/>
</dbReference>
<keyword evidence="5 7" id="KW-1133">Transmembrane helix</keyword>
<feature type="transmembrane region" description="Helical" evidence="7">
    <location>
        <begin position="442"/>
        <end position="459"/>
    </location>
</feature>
<proteinExistence type="inferred from homology"/>
<comment type="subcellular location">
    <subcellularLocation>
        <location evidence="1">Cell membrane</location>
        <topology evidence="1">Multi-pass membrane protein</topology>
    </subcellularLocation>
</comment>
<feature type="transmembrane region" description="Helical" evidence="7">
    <location>
        <begin position="209"/>
        <end position="230"/>
    </location>
</feature>
<evidence type="ECO:0000256" key="3">
    <source>
        <dbReference type="ARBA" id="ARBA00022475"/>
    </source>
</evidence>
<feature type="transmembrane region" description="Helical" evidence="7">
    <location>
        <begin position="21"/>
        <end position="39"/>
    </location>
</feature>
<feature type="transmembrane region" description="Helical" evidence="7">
    <location>
        <begin position="45"/>
        <end position="69"/>
    </location>
</feature>
<sequence length="483" mass="53981">MSDSLKHTVLSGMVWNAIERFGASLFLFISNLVLARLLSPDDFGCIAMLLVFISVSDAIIDGGFGSALIQKKNTTATDYSTVFYWNLLLSFILYAVLYLCAPAIAGFYNIPLLDNVLKVQGIVLIINALVLIQQNILKKQIAFKKIAKINLTAIVAGTGMGILLAFLGFGIWSLVVKSLATGMVQCGIYWLGNKWRPEWVFSWKSFTGLFRYGSFMFLNSIANSLYYSALSLIIGRCFSSVELGYYSQANKLQDVPRNSISSVVTNVTFPVFSNIQEDRAKLRNAFSKCIRSVAFIQFPIIMVLIITARPLVAVLFTDKWLPMVPYFQILAFAGLSSTLFEVHTNVIKSLGKSREVFILEFLLRIMGLTVVAISIRFGMIGLLAGYSFSQFLFYIAASAYVGKLIHYDICFRLRDLAPAFFIAVSAAALVYCFSALFDAGPVYLILIQASVYFVLYFSFSKMFGLQEFDFYFGRLKSIMKEHS</sequence>
<dbReference type="InterPro" id="IPR050833">
    <property type="entry name" value="Poly_Biosynth_Transport"/>
</dbReference>
<feature type="transmembrane region" description="Helical" evidence="7">
    <location>
        <begin position="81"/>
        <end position="105"/>
    </location>
</feature>
<protein>
    <submittedName>
        <fullName evidence="8">Lipopolysaccharide biosynthesis protein</fullName>
    </submittedName>
</protein>
<keyword evidence="6 7" id="KW-0472">Membrane</keyword>
<feature type="transmembrane region" description="Helical" evidence="7">
    <location>
        <begin position="289"/>
        <end position="308"/>
    </location>
</feature>
<keyword evidence="3" id="KW-1003">Cell membrane</keyword>
<keyword evidence="4 7" id="KW-0812">Transmembrane</keyword>
<evidence type="ECO:0000256" key="2">
    <source>
        <dbReference type="ARBA" id="ARBA00007430"/>
    </source>
</evidence>
<evidence type="ECO:0000256" key="5">
    <source>
        <dbReference type="ARBA" id="ARBA00022989"/>
    </source>
</evidence>
<dbReference type="GO" id="GO:0005886">
    <property type="term" value="C:plasma membrane"/>
    <property type="evidence" value="ECO:0007669"/>
    <property type="project" value="UniProtKB-SubCell"/>
</dbReference>
<feature type="transmembrane region" description="Helical" evidence="7">
    <location>
        <begin position="117"/>
        <end position="137"/>
    </location>
</feature>
<feature type="transmembrane region" description="Helical" evidence="7">
    <location>
        <begin position="149"/>
        <end position="175"/>
    </location>
</feature>
<comment type="similarity">
    <text evidence="2">Belongs to the polysaccharide synthase family.</text>
</comment>
<reference evidence="8 9" key="1">
    <citation type="journal article" date="2019" name="Nat. Med.">
        <title>A library of human gut bacterial isolates paired with longitudinal multiomics data enables mechanistic microbiome research.</title>
        <authorList>
            <person name="Poyet M."/>
            <person name="Groussin M."/>
            <person name="Gibbons S.M."/>
            <person name="Avila-Pacheco J."/>
            <person name="Jiang X."/>
            <person name="Kearney S.M."/>
            <person name="Perrotta A.R."/>
            <person name="Berdy B."/>
            <person name="Zhao S."/>
            <person name="Lieberman T.D."/>
            <person name="Swanson P.K."/>
            <person name="Smith M."/>
            <person name="Roesemann S."/>
            <person name="Alexander J.E."/>
            <person name="Rich S.A."/>
            <person name="Livny J."/>
            <person name="Vlamakis H."/>
            <person name="Clish C."/>
            <person name="Bullock K."/>
            <person name="Deik A."/>
            <person name="Scott J."/>
            <person name="Pierce K.A."/>
            <person name="Xavier R.J."/>
            <person name="Alm E.J."/>
        </authorList>
    </citation>
    <scope>NUCLEOTIDE SEQUENCE [LARGE SCALE GENOMIC DNA]</scope>
    <source>
        <strain evidence="8 9">BIOML-A6</strain>
    </source>
</reference>
<dbReference type="RefSeq" id="WP_117941148.1">
    <property type="nucleotide sequence ID" value="NZ_CP081913.1"/>
</dbReference>
<dbReference type="PANTHER" id="PTHR30250">
    <property type="entry name" value="PST FAMILY PREDICTED COLANIC ACID TRANSPORTER"/>
    <property type="match status" value="1"/>
</dbReference>
<feature type="transmembrane region" description="Helical" evidence="7">
    <location>
        <begin position="361"/>
        <end position="385"/>
    </location>
</feature>
<organism evidence="8 9">
    <name type="scientific">Bacteroides stercoris</name>
    <dbReference type="NCBI Taxonomy" id="46506"/>
    <lineage>
        <taxon>Bacteria</taxon>
        <taxon>Pseudomonadati</taxon>
        <taxon>Bacteroidota</taxon>
        <taxon>Bacteroidia</taxon>
        <taxon>Bacteroidales</taxon>
        <taxon>Bacteroidaceae</taxon>
        <taxon>Bacteroides</taxon>
    </lineage>
</organism>
<comment type="caution">
    <text evidence="8">The sequence shown here is derived from an EMBL/GenBank/DDBJ whole genome shotgun (WGS) entry which is preliminary data.</text>
</comment>
<feature type="transmembrane region" description="Helical" evidence="7">
    <location>
        <begin position="391"/>
        <end position="409"/>
    </location>
</feature>